<reference evidence="1 2" key="1">
    <citation type="journal article" date="2021" name="Nat. Plants">
        <title>The Taxus genome provides insights into paclitaxel biosynthesis.</title>
        <authorList>
            <person name="Xiong X."/>
            <person name="Gou J."/>
            <person name="Liao Q."/>
            <person name="Li Y."/>
            <person name="Zhou Q."/>
            <person name="Bi G."/>
            <person name="Li C."/>
            <person name="Du R."/>
            <person name="Wang X."/>
            <person name="Sun T."/>
            <person name="Guo L."/>
            <person name="Liang H."/>
            <person name="Lu P."/>
            <person name="Wu Y."/>
            <person name="Zhang Z."/>
            <person name="Ro D.K."/>
            <person name="Shang Y."/>
            <person name="Huang S."/>
            <person name="Yan J."/>
        </authorList>
    </citation>
    <scope>NUCLEOTIDE SEQUENCE [LARGE SCALE GENOMIC DNA]</scope>
    <source>
        <strain evidence="1">Ta-2019</strain>
    </source>
</reference>
<dbReference type="EMBL" id="JAHRHJ020000010">
    <property type="protein sequence ID" value="KAH9297746.1"/>
    <property type="molecule type" value="Genomic_DNA"/>
</dbReference>
<sequence>TSVKLFSEDDIKYGIQKLANGKAQDVDGLQAEFLKWGVEVLAPHTKTIFNN</sequence>
<feature type="non-terminal residue" evidence="1">
    <location>
        <position position="1"/>
    </location>
</feature>
<keyword evidence="2" id="KW-1185">Reference proteome</keyword>
<evidence type="ECO:0000313" key="1">
    <source>
        <dbReference type="EMBL" id="KAH9297746.1"/>
    </source>
</evidence>
<dbReference type="AlphaFoldDB" id="A0AA38FE62"/>
<evidence type="ECO:0000313" key="2">
    <source>
        <dbReference type="Proteomes" id="UP000824469"/>
    </source>
</evidence>
<name>A0AA38FE62_TAXCH</name>
<comment type="caution">
    <text evidence="1">The sequence shown here is derived from an EMBL/GenBank/DDBJ whole genome shotgun (WGS) entry which is preliminary data.</text>
</comment>
<dbReference type="Proteomes" id="UP000824469">
    <property type="component" value="Unassembled WGS sequence"/>
</dbReference>
<proteinExistence type="predicted"/>
<organism evidence="1 2">
    <name type="scientific">Taxus chinensis</name>
    <name type="common">Chinese yew</name>
    <name type="synonym">Taxus wallichiana var. chinensis</name>
    <dbReference type="NCBI Taxonomy" id="29808"/>
    <lineage>
        <taxon>Eukaryota</taxon>
        <taxon>Viridiplantae</taxon>
        <taxon>Streptophyta</taxon>
        <taxon>Embryophyta</taxon>
        <taxon>Tracheophyta</taxon>
        <taxon>Spermatophyta</taxon>
        <taxon>Pinopsida</taxon>
        <taxon>Pinidae</taxon>
        <taxon>Conifers II</taxon>
        <taxon>Cupressales</taxon>
        <taxon>Taxaceae</taxon>
        <taxon>Taxus</taxon>
    </lineage>
</organism>
<protein>
    <submittedName>
        <fullName evidence="1">Uncharacterized protein</fullName>
    </submittedName>
</protein>
<gene>
    <name evidence="1" type="ORF">KI387_029428</name>
</gene>
<feature type="non-terminal residue" evidence="1">
    <location>
        <position position="51"/>
    </location>
</feature>
<accession>A0AA38FE62</accession>